<dbReference type="Proteomes" id="UP000233551">
    <property type="component" value="Unassembled WGS sequence"/>
</dbReference>
<gene>
    <name evidence="1" type="ORF">CRG98_036117</name>
</gene>
<name>A0A2I0IHQ1_PUNGR</name>
<evidence type="ECO:0000313" key="2">
    <source>
        <dbReference type="Proteomes" id="UP000233551"/>
    </source>
</evidence>
<comment type="caution">
    <text evidence="1">The sequence shown here is derived from an EMBL/GenBank/DDBJ whole genome shotgun (WGS) entry which is preliminary data.</text>
</comment>
<accession>A0A2I0IHQ1</accession>
<keyword evidence="2" id="KW-1185">Reference proteome</keyword>
<dbReference type="AlphaFoldDB" id="A0A2I0IHQ1"/>
<dbReference type="EMBL" id="PGOL01003046">
    <property type="protein sequence ID" value="PKI43515.1"/>
    <property type="molecule type" value="Genomic_DNA"/>
</dbReference>
<reference evidence="1 2" key="1">
    <citation type="submission" date="2017-11" db="EMBL/GenBank/DDBJ databases">
        <title>De-novo sequencing of pomegranate (Punica granatum L.) genome.</title>
        <authorList>
            <person name="Akparov Z."/>
            <person name="Amiraslanov A."/>
            <person name="Hajiyeva S."/>
            <person name="Abbasov M."/>
            <person name="Kaur K."/>
            <person name="Hamwieh A."/>
            <person name="Solovyev V."/>
            <person name="Salamov A."/>
            <person name="Braich B."/>
            <person name="Kosarev P."/>
            <person name="Mahmoud A."/>
            <person name="Hajiyev E."/>
            <person name="Babayeva S."/>
            <person name="Izzatullayeva V."/>
            <person name="Mammadov A."/>
            <person name="Mammadov A."/>
            <person name="Sharifova S."/>
            <person name="Ojaghi J."/>
            <person name="Eynullazada K."/>
            <person name="Bayramov B."/>
            <person name="Abdulazimova A."/>
            <person name="Shahmuradov I."/>
        </authorList>
    </citation>
    <scope>NUCLEOTIDE SEQUENCE [LARGE SCALE GENOMIC DNA]</scope>
    <source>
        <strain evidence="2">cv. AG2017</strain>
        <tissue evidence="1">Leaf</tissue>
    </source>
</reference>
<proteinExistence type="predicted"/>
<sequence>MKQTQIPMSQTQIKEMKQTQIKERNIENEANNTFIEQHFQSISRKGRVSIEELGPALSLEGAVTVFRPACATSSPRKIFRTPRVVAVNPLTKSLRSAVTPSSLTSSSGLALVKELAICEAMASDFCVEASDLEGFDGEILGLLGGLVDQIGELGGIGEGLGLLGRFLGEGLRSLPQSSIAGFKILGI</sequence>
<protein>
    <submittedName>
        <fullName evidence="1">Uncharacterized protein</fullName>
    </submittedName>
</protein>
<organism evidence="1 2">
    <name type="scientific">Punica granatum</name>
    <name type="common">Pomegranate</name>
    <dbReference type="NCBI Taxonomy" id="22663"/>
    <lineage>
        <taxon>Eukaryota</taxon>
        <taxon>Viridiplantae</taxon>
        <taxon>Streptophyta</taxon>
        <taxon>Embryophyta</taxon>
        <taxon>Tracheophyta</taxon>
        <taxon>Spermatophyta</taxon>
        <taxon>Magnoliopsida</taxon>
        <taxon>eudicotyledons</taxon>
        <taxon>Gunneridae</taxon>
        <taxon>Pentapetalae</taxon>
        <taxon>rosids</taxon>
        <taxon>malvids</taxon>
        <taxon>Myrtales</taxon>
        <taxon>Lythraceae</taxon>
        <taxon>Punica</taxon>
    </lineage>
</organism>
<evidence type="ECO:0000313" key="1">
    <source>
        <dbReference type="EMBL" id="PKI43515.1"/>
    </source>
</evidence>